<keyword evidence="3" id="KW-0812">Transmembrane</keyword>
<dbReference type="AlphaFoldDB" id="A0A2A2H6K9"/>
<reference evidence="4 5" key="1">
    <citation type="journal article" date="2017" name="BMC Genomics">
        <title>Genomic analysis of methanogenic archaea reveals a shift towards energy conservation.</title>
        <authorList>
            <person name="Gilmore S.P."/>
            <person name="Henske J.K."/>
            <person name="Sexton J.A."/>
            <person name="Solomon K.V."/>
            <person name="Seppala S."/>
            <person name="Yoo J.I."/>
            <person name="Huyett L.M."/>
            <person name="Pressman A."/>
            <person name="Cogan J.Z."/>
            <person name="Kivenson V."/>
            <person name="Peng X."/>
            <person name="Tan Y."/>
            <person name="Valentine D.L."/>
            <person name="O'Malley M.A."/>
        </authorList>
    </citation>
    <scope>NUCLEOTIDE SEQUENCE [LARGE SCALE GENOMIC DNA]</scope>
    <source>
        <strain evidence="4 5">M.o.H.</strain>
    </source>
</reference>
<keyword evidence="1" id="KW-0175">Coiled coil</keyword>
<keyword evidence="5" id="KW-1185">Reference proteome</keyword>
<comment type="caution">
    <text evidence="4">The sequence shown here is derived from an EMBL/GenBank/DDBJ whole genome shotgun (WGS) entry which is preliminary data.</text>
</comment>
<dbReference type="RefSeq" id="WP_069584308.1">
    <property type="nucleotide sequence ID" value="NZ_LMVM01000012.1"/>
</dbReference>
<evidence type="ECO:0000256" key="3">
    <source>
        <dbReference type="SAM" id="Phobius"/>
    </source>
</evidence>
<feature type="coiled-coil region" evidence="1">
    <location>
        <begin position="120"/>
        <end position="147"/>
    </location>
</feature>
<feature type="region of interest" description="Disordered" evidence="2">
    <location>
        <begin position="45"/>
        <end position="64"/>
    </location>
</feature>
<name>A0A2A2H6K9_METBR</name>
<gene>
    <name evidence="4" type="ORF">ASJ80_11670</name>
</gene>
<protein>
    <submittedName>
        <fullName evidence="4">Uncharacterized protein</fullName>
    </submittedName>
</protein>
<feature type="transmembrane region" description="Helical" evidence="3">
    <location>
        <begin position="6"/>
        <end position="24"/>
    </location>
</feature>
<proteinExistence type="predicted"/>
<sequence length="171" mass="19193">MGPLELFAILVLAGAIIVLLYYYLQETKGASLVGVRSSISQVGSKVSGGIHPNNDTTQTPEGERKMSGVSEKVSEMSEMLKGKVNVPISTDSLSGRIDEFLDEQSDRLIKDWELATKSDVGTLEKKYDKVSREIDDLERRFNEYRGHANKKFEHIEERLSKLEGKEPEETE</sequence>
<dbReference type="OrthoDB" id="76759at2157"/>
<evidence type="ECO:0000256" key="2">
    <source>
        <dbReference type="SAM" id="MobiDB-lite"/>
    </source>
</evidence>
<dbReference type="EMBL" id="LMVM01000012">
    <property type="protein sequence ID" value="PAV04956.1"/>
    <property type="molecule type" value="Genomic_DNA"/>
</dbReference>
<dbReference type="Proteomes" id="UP000217784">
    <property type="component" value="Unassembled WGS sequence"/>
</dbReference>
<evidence type="ECO:0000313" key="5">
    <source>
        <dbReference type="Proteomes" id="UP000217784"/>
    </source>
</evidence>
<accession>A0A2A2H6K9</accession>
<keyword evidence="3" id="KW-0472">Membrane</keyword>
<keyword evidence="3" id="KW-1133">Transmembrane helix</keyword>
<evidence type="ECO:0000313" key="4">
    <source>
        <dbReference type="EMBL" id="PAV04956.1"/>
    </source>
</evidence>
<evidence type="ECO:0000256" key="1">
    <source>
        <dbReference type="SAM" id="Coils"/>
    </source>
</evidence>
<organism evidence="4 5">
    <name type="scientific">Methanobacterium bryantii</name>
    <dbReference type="NCBI Taxonomy" id="2161"/>
    <lineage>
        <taxon>Archaea</taxon>
        <taxon>Methanobacteriati</taxon>
        <taxon>Methanobacteriota</taxon>
        <taxon>Methanomada group</taxon>
        <taxon>Methanobacteria</taxon>
        <taxon>Methanobacteriales</taxon>
        <taxon>Methanobacteriaceae</taxon>
        <taxon>Methanobacterium</taxon>
    </lineage>
</organism>